<organism evidence="14 15">
    <name type="scientific">Schizosaccharomyces cryophilus (strain OY26 / ATCC MYA-4695 / CBS 11777 / NBRC 106824 / NRRL Y48691)</name>
    <name type="common">Fission yeast</name>
    <dbReference type="NCBI Taxonomy" id="653667"/>
    <lineage>
        <taxon>Eukaryota</taxon>
        <taxon>Fungi</taxon>
        <taxon>Dikarya</taxon>
        <taxon>Ascomycota</taxon>
        <taxon>Taphrinomycotina</taxon>
        <taxon>Schizosaccharomycetes</taxon>
        <taxon>Schizosaccharomycetales</taxon>
        <taxon>Schizosaccharomycetaceae</taxon>
        <taxon>Schizosaccharomyces</taxon>
    </lineage>
</organism>
<accession>S9W5I2</accession>
<evidence type="ECO:0000256" key="4">
    <source>
        <dbReference type="ARBA" id="ARBA00022679"/>
    </source>
</evidence>
<keyword evidence="10 12" id="KW-0275">Fatty acid biosynthesis</keyword>
<comment type="catalytic activity">
    <reaction evidence="11">
        <text>a very-long-chain acyl-CoA + malonyl-CoA + H(+) = a very-long-chain 3-oxoacyl-CoA + CO2 + CoA</text>
        <dbReference type="Rhea" id="RHEA:32727"/>
        <dbReference type="ChEBI" id="CHEBI:15378"/>
        <dbReference type="ChEBI" id="CHEBI:16526"/>
        <dbReference type="ChEBI" id="CHEBI:57287"/>
        <dbReference type="ChEBI" id="CHEBI:57384"/>
        <dbReference type="ChEBI" id="CHEBI:90725"/>
        <dbReference type="ChEBI" id="CHEBI:90736"/>
        <dbReference type="EC" id="2.3.1.199"/>
    </reaction>
</comment>
<evidence type="ECO:0000256" key="6">
    <source>
        <dbReference type="ARBA" id="ARBA00022832"/>
    </source>
</evidence>
<dbReference type="GO" id="GO:0005789">
    <property type="term" value="C:endoplasmic reticulum membrane"/>
    <property type="evidence" value="ECO:0007669"/>
    <property type="project" value="TreeGrafter"/>
</dbReference>
<feature type="region of interest" description="Disordered" evidence="13">
    <location>
        <begin position="317"/>
        <end position="357"/>
    </location>
</feature>
<feature type="transmembrane region" description="Helical" evidence="12">
    <location>
        <begin position="12"/>
        <end position="32"/>
    </location>
</feature>
<dbReference type="EC" id="2.3.1.-" evidence="12"/>
<evidence type="ECO:0000256" key="12">
    <source>
        <dbReference type="RuleBase" id="RU361115"/>
    </source>
</evidence>
<keyword evidence="9 12" id="KW-0472">Membrane</keyword>
<evidence type="ECO:0000256" key="9">
    <source>
        <dbReference type="ARBA" id="ARBA00023136"/>
    </source>
</evidence>
<protein>
    <recommendedName>
        <fullName evidence="12">Elongation of fatty acids protein</fullName>
        <ecNumber evidence="12">2.3.1.-</ecNumber>
    </recommendedName>
</protein>
<evidence type="ECO:0000256" key="5">
    <source>
        <dbReference type="ARBA" id="ARBA00022692"/>
    </source>
</evidence>
<dbReference type="Proteomes" id="UP000015464">
    <property type="component" value="Unassembled WGS sequence"/>
</dbReference>
<dbReference type="STRING" id="653667.S9W5I2"/>
<dbReference type="RefSeq" id="XP_013021486.1">
    <property type="nucleotide sequence ID" value="XM_013166032.1"/>
</dbReference>
<evidence type="ECO:0000256" key="13">
    <source>
        <dbReference type="SAM" id="MobiDB-lite"/>
    </source>
</evidence>
<evidence type="ECO:0000313" key="15">
    <source>
        <dbReference type="Proteomes" id="UP000015464"/>
    </source>
</evidence>
<evidence type="ECO:0000256" key="11">
    <source>
        <dbReference type="ARBA" id="ARBA00047375"/>
    </source>
</evidence>
<evidence type="ECO:0000256" key="3">
    <source>
        <dbReference type="ARBA" id="ARBA00022516"/>
    </source>
</evidence>
<keyword evidence="4 12" id="KW-0808">Transferase</keyword>
<reference evidence="14 15" key="1">
    <citation type="journal article" date="2011" name="Science">
        <title>Comparative functional genomics of the fission yeasts.</title>
        <authorList>
            <person name="Rhind N."/>
            <person name="Chen Z."/>
            <person name="Yassour M."/>
            <person name="Thompson D.A."/>
            <person name="Haas B.J."/>
            <person name="Habib N."/>
            <person name="Wapinski I."/>
            <person name="Roy S."/>
            <person name="Lin M.F."/>
            <person name="Heiman D.I."/>
            <person name="Young S.K."/>
            <person name="Furuya K."/>
            <person name="Guo Y."/>
            <person name="Pidoux A."/>
            <person name="Chen H.M."/>
            <person name="Robbertse B."/>
            <person name="Goldberg J.M."/>
            <person name="Aoki K."/>
            <person name="Bayne E.H."/>
            <person name="Berlin A.M."/>
            <person name="Desjardins C.A."/>
            <person name="Dobbs E."/>
            <person name="Dukaj L."/>
            <person name="Fan L."/>
            <person name="FitzGerald M.G."/>
            <person name="French C."/>
            <person name="Gujja S."/>
            <person name="Hansen K."/>
            <person name="Keifenheim D."/>
            <person name="Levin J.Z."/>
            <person name="Mosher R.A."/>
            <person name="Mueller C.A."/>
            <person name="Pfiffner J."/>
            <person name="Priest M."/>
            <person name="Russ C."/>
            <person name="Smialowska A."/>
            <person name="Swoboda P."/>
            <person name="Sykes S.M."/>
            <person name="Vaughn M."/>
            <person name="Vengrova S."/>
            <person name="Yoder R."/>
            <person name="Zeng Q."/>
            <person name="Allshire R."/>
            <person name="Baulcombe D."/>
            <person name="Birren B.W."/>
            <person name="Brown W."/>
            <person name="Ekwall K."/>
            <person name="Kellis M."/>
            <person name="Leatherwood J."/>
            <person name="Levin H."/>
            <person name="Margalit H."/>
            <person name="Martienssen R."/>
            <person name="Nieduszynski C.A."/>
            <person name="Spatafora J.W."/>
            <person name="Friedman N."/>
            <person name="Dalgaard J.Z."/>
            <person name="Baumann P."/>
            <person name="Niki H."/>
            <person name="Regev A."/>
            <person name="Nusbaum C."/>
        </authorList>
    </citation>
    <scope>NUCLEOTIDE SEQUENCE [LARGE SCALE GENOMIC DNA]</scope>
    <source>
        <strain evidence="15">OY26 / ATCC MYA-4695 / CBS 11777 / NBRC 106824 / NRRL Y48691</strain>
    </source>
</reference>
<evidence type="ECO:0000313" key="14">
    <source>
        <dbReference type="EMBL" id="EPY53230.1"/>
    </source>
</evidence>
<evidence type="ECO:0000256" key="10">
    <source>
        <dbReference type="ARBA" id="ARBA00023160"/>
    </source>
</evidence>
<comment type="subcellular location">
    <subcellularLocation>
        <location evidence="1">Membrane</location>
        <topology evidence="1">Multi-pass membrane protein</topology>
    </subcellularLocation>
</comment>
<feature type="transmembrane region" description="Helical" evidence="12">
    <location>
        <begin position="283"/>
        <end position="306"/>
    </location>
</feature>
<dbReference type="Pfam" id="PF01151">
    <property type="entry name" value="ELO"/>
    <property type="match status" value="1"/>
</dbReference>
<feature type="compositionally biased region" description="Low complexity" evidence="13">
    <location>
        <begin position="329"/>
        <end position="357"/>
    </location>
</feature>
<keyword evidence="5 12" id="KW-0812">Transmembrane</keyword>
<dbReference type="EMBL" id="KE546988">
    <property type="protein sequence ID" value="EPY53230.1"/>
    <property type="molecule type" value="Genomic_DNA"/>
</dbReference>
<keyword evidence="3 12" id="KW-0444">Lipid biosynthesis</keyword>
<keyword evidence="8 12" id="KW-0443">Lipid metabolism</keyword>
<dbReference type="PANTHER" id="PTHR11157:SF134">
    <property type="entry name" value="ELONGATION OF FATTY ACIDS PROTEIN 1-RELATED"/>
    <property type="match status" value="1"/>
</dbReference>
<comment type="similarity">
    <text evidence="2 12">Belongs to the ELO family.</text>
</comment>
<dbReference type="OrthoDB" id="434092at2759"/>
<keyword evidence="15" id="KW-1185">Reference proteome</keyword>
<comment type="catalytic activity">
    <reaction evidence="12">
        <text>an acyl-CoA + malonyl-CoA + H(+) = a 3-oxoacyl-CoA + CO2 + CoA</text>
        <dbReference type="Rhea" id="RHEA:50252"/>
        <dbReference type="ChEBI" id="CHEBI:15378"/>
        <dbReference type="ChEBI" id="CHEBI:16526"/>
        <dbReference type="ChEBI" id="CHEBI:57287"/>
        <dbReference type="ChEBI" id="CHEBI:57384"/>
        <dbReference type="ChEBI" id="CHEBI:58342"/>
        <dbReference type="ChEBI" id="CHEBI:90726"/>
    </reaction>
    <physiologicalReaction direction="left-to-right" evidence="12">
        <dbReference type="Rhea" id="RHEA:50253"/>
    </physiologicalReaction>
</comment>
<dbReference type="GO" id="GO:0009922">
    <property type="term" value="F:fatty acid elongase activity"/>
    <property type="evidence" value="ECO:0007669"/>
    <property type="project" value="UniProtKB-EC"/>
</dbReference>
<dbReference type="HOGENOM" id="CLU_048483_6_1_1"/>
<keyword evidence="6 12" id="KW-0276">Fatty acid metabolism</keyword>
<dbReference type="GO" id="GO:0019367">
    <property type="term" value="P:fatty acid elongation, saturated fatty acid"/>
    <property type="evidence" value="ECO:0007669"/>
    <property type="project" value="TreeGrafter"/>
</dbReference>
<dbReference type="InterPro" id="IPR002076">
    <property type="entry name" value="ELO_fam"/>
</dbReference>
<dbReference type="PANTHER" id="PTHR11157">
    <property type="entry name" value="FATTY ACID ACYL TRANSFERASE-RELATED"/>
    <property type="match status" value="1"/>
</dbReference>
<dbReference type="GO" id="GO:0034625">
    <property type="term" value="P:fatty acid elongation, monounsaturated fatty acid"/>
    <property type="evidence" value="ECO:0007669"/>
    <property type="project" value="TreeGrafter"/>
</dbReference>
<feature type="transmembrane region" description="Helical" evidence="12">
    <location>
        <begin position="242"/>
        <end position="263"/>
    </location>
</feature>
<dbReference type="OMA" id="MQANWSK"/>
<dbReference type="GO" id="GO:0030148">
    <property type="term" value="P:sphingolipid biosynthetic process"/>
    <property type="evidence" value="ECO:0007669"/>
    <property type="project" value="TreeGrafter"/>
</dbReference>
<dbReference type="GeneID" id="25038085"/>
<comment type="caution">
    <text evidence="12">Lacks conserved residue(s) required for the propagation of feature annotation.</text>
</comment>
<evidence type="ECO:0000256" key="7">
    <source>
        <dbReference type="ARBA" id="ARBA00022989"/>
    </source>
</evidence>
<keyword evidence="7 12" id="KW-1133">Transmembrane helix</keyword>
<dbReference type="GO" id="GO:0034626">
    <property type="term" value="P:fatty acid elongation, polyunsaturated fatty acid"/>
    <property type="evidence" value="ECO:0007669"/>
    <property type="project" value="TreeGrafter"/>
</dbReference>
<evidence type="ECO:0000256" key="2">
    <source>
        <dbReference type="ARBA" id="ARBA00007263"/>
    </source>
</evidence>
<feature type="transmembrane region" description="Helical" evidence="12">
    <location>
        <begin position="158"/>
        <end position="179"/>
    </location>
</feature>
<feature type="transmembrane region" description="Helical" evidence="12">
    <location>
        <begin position="75"/>
        <end position="95"/>
    </location>
</feature>
<dbReference type="GO" id="GO:0042761">
    <property type="term" value="P:very long-chain fatty acid biosynthetic process"/>
    <property type="evidence" value="ECO:0007669"/>
    <property type="project" value="TreeGrafter"/>
</dbReference>
<evidence type="ECO:0000256" key="1">
    <source>
        <dbReference type="ARBA" id="ARBA00004141"/>
    </source>
</evidence>
<name>S9W5I2_SCHCR</name>
<dbReference type="AlphaFoldDB" id="S9W5I2"/>
<dbReference type="eggNOG" id="KOG3071">
    <property type="taxonomic scope" value="Eukaryota"/>
</dbReference>
<feature type="transmembrane region" description="Helical" evidence="12">
    <location>
        <begin position="211"/>
        <end position="230"/>
    </location>
</feature>
<gene>
    <name evidence="14" type="ORF">SPOG_03768</name>
</gene>
<proteinExistence type="inferred from homology"/>
<dbReference type="GO" id="GO:0071763">
    <property type="term" value="P:nuclear membrane organization"/>
    <property type="evidence" value="ECO:0007669"/>
    <property type="project" value="EnsemblFungi"/>
</dbReference>
<evidence type="ECO:0000256" key="8">
    <source>
        <dbReference type="ARBA" id="ARBA00023098"/>
    </source>
</evidence>
<sequence length="357" mass="41064">MSFFSYRCFPLFCTSHLVLGLGTVILTGTHMLKIHRPSLDHPFGLDLWYLFEQLSIRTTGWNPSNFEFIPGQTPISQWSSVIASITLYYIIILSGQAFMKNQKPVKQRRLFQLHNLILTVISGALLALMFEQVFPMFVRHGLFYCVCDPRHFTQKLVTLYYLNYLTKYIELLDTVFLFLKKKPLAFLHCYHHGVTALLCFTQLLGRTSVQWVVITLNLYVHVIMYSYYFLAACGRRVWWKQWVTRFQIIQFVIDLVLCYYGTYTHVAYRFFPWLPHTGDCSGSLFAAIFGCGVLSSYLFLFIGFYANTYIKRGARKNAKKAAGKPDDTPSMPSASEAAFAATTASNSSPFTARSRKL</sequence>
<feature type="transmembrane region" description="Helical" evidence="12">
    <location>
        <begin position="116"/>
        <end position="138"/>
    </location>
</feature>
<feature type="transmembrane region" description="Helical" evidence="12">
    <location>
        <begin position="186"/>
        <end position="205"/>
    </location>
</feature>